<dbReference type="CDD" id="cd02538">
    <property type="entry name" value="G1P_TT_short"/>
    <property type="match status" value="1"/>
</dbReference>
<feature type="domain" description="Nucleotidyl transferase" evidence="10">
    <location>
        <begin position="2"/>
        <end position="241"/>
    </location>
</feature>
<accession>A0A938WM06</accession>
<dbReference type="RefSeq" id="WP_205108701.1">
    <property type="nucleotide sequence ID" value="NZ_JACJJL010000007.1"/>
</dbReference>
<dbReference type="NCBIfam" id="TIGR01207">
    <property type="entry name" value="rmlA"/>
    <property type="match status" value="1"/>
</dbReference>
<dbReference type="InterPro" id="IPR005907">
    <property type="entry name" value="G1P_thy_trans_s"/>
</dbReference>
<proteinExistence type="inferred from homology"/>
<dbReference type="InterPro" id="IPR005835">
    <property type="entry name" value="NTP_transferase_dom"/>
</dbReference>
<name>A0A938WM06_9BACT</name>
<dbReference type="Gene3D" id="3.90.550.10">
    <property type="entry name" value="Spore Coat Polysaccharide Biosynthesis Protein SpsA, Chain A"/>
    <property type="match status" value="1"/>
</dbReference>
<dbReference type="GO" id="GO:0046872">
    <property type="term" value="F:metal ion binding"/>
    <property type="evidence" value="ECO:0007669"/>
    <property type="project" value="UniProtKB-KW"/>
</dbReference>
<evidence type="ECO:0000256" key="9">
    <source>
        <dbReference type="RuleBase" id="RU003706"/>
    </source>
</evidence>
<evidence type="ECO:0000256" key="6">
    <source>
        <dbReference type="ARBA" id="ARBA00022723"/>
    </source>
</evidence>
<comment type="catalytic activity">
    <reaction evidence="8 9">
        <text>dTTP + alpha-D-glucose 1-phosphate + H(+) = dTDP-alpha-D-glucose + diphosphate</text>
        <dbReference type="Rhea" id="RHEA:15225"/>
        <dbReference type="ChEBI" id="CHEBI:15378"/>
        <dbReference type="ChEBI" id="CHEBI:33019"/>
        <dbReference type="ChEBI" id="CHEBI:37568"/>
        <dbReference type="ChEBI" id="CHEBI:57477"/>
        <dbReference type="ChEBI" id="CHEBI:58601"/>
        <dbReference type="EC" id="2.7.7.24"/>
    </reaction>
</comment>
<comment type="caution">
    <text evidence="11">The sequence shown here is derived from an EMBL/GenBank/DDBJ whole genome shotgun (WGS) entry which is preliminary data.</text>
</comment>
<protein>
    <recommendedName>
        <fullName evidence="3 9">Glucose-1-phosphate thymidylyltransferase</fullName>
        <ecNumber evidence="3 9">2.7.7.24</ecNumber>
    </recommendedName>
</protein>
<dbReference type="AlphaFoldDB" id="A0A938WM06"/>
<keyword evidence="4 9" id="KW-0808">Transferase</keyword>
<dbReference type="PANTHER" id="PTHR43532:SF1">
    <property type="entry name" value="GLUCOSE-1-PHOSPHATE THYMIDYLYLTRANSFERASE 1"/>
    <property type="match status" value="1"/>
</dbReference>
<evidence type="ECO:0000313" key="11">
    <source>
        <dbReference type="EMBL" id="MBM6661213.1"/>
    </source>
</evidence>
<keyword evidence="12" id="KW-1185">Reference proteome</keyword>
<keyword evidence="5 9" id="KW-0548">Nucleotidyltransferase</keyword>
<evidence type="ECO:0000256" key="1">
    <source>
        <dbReference type="ARBA" id="ARBA00001946"/>
    </source>
</evidence>
<comment type="function">
    <text evidence="9">Catalyzes the formation of dTDP-glucose, from dTTP and glucose 1-phosphate, as well as its pyrophosphorolysis.</text>
</comment>
<keyword evidence="7 9" id="KW-0460">Magnesium</keyword>
<evidence type="ECO:0000256" key="5">
    <source>
        <dbReference type="ARBA" id="ARBA00022695"/>
    </source>
</evidence>
<dbReference type="Pfam" id="PF00483">
    <property type="entry name" value="NTP_transferase"/>
    <property type="match status" value="1"/>
</dbReference>
<dbReference type="EMBL" id="JACJJL010000007">
    <property type="protein sequence ID" value="MBM6661213.1"/>
    <property type="molecule type" value="Genomic_DNA"/>
</dbReference>
<evidence type="ECO:0000313" key="12">
    <source>
        <dbReference type="Proteomes" id="UP000764045"/>
    </source>
</evidence>
<keyword evidence="6 9" id="KW-0479">Metal-binding</keyword>
<evidence type="ECO:0000256" key="3">
    <source>
        <dbReference type="ARBA" id="ARBA00012461"/>
    </source>
</evidence>
<sequence>MKGIVLAGGSGTRLYPITKGISKQMIPIFDKPMIYYPISVLMLAGIKDILVISTPYDLPGFKRLLGTGEDIGVRFEYAEQPSPDGLAQAFLIGEEFIGDDAVCLVLGDNIFYGSGFTGMLRQSVENAEKHNEATVFGYYVNDPERYGVAEFDKHGNCLSIEEKPKSPKSNYAVVGLYFYPNSVVGIAKSIKPSERGELEITSVNQAYLAQQNLKVQTLQRGFAWLDTGTHDSLSEASTFIEVIEKRQGLKVACLEEIAYNQGWITREQLHELAKPMAKNSYGQYLLKL</sequence>
<dbReference type="SUPFAM" id="SSF53448">
    <property type="entry name" value="Nucleotide-diphospho-sugar transferases"/>
    <property type="match status" value="1"/>
</dbReference>
<organism evidence="11 12">
    <name type="scientific">Marseilla massiliensis</name>
    <dbReference type="NCBI Taxonomy" id="1841864"/>
    <lineage>
        <taxon>Bacteria</taxon>
        <taxon>Pseudomonadati</taxon>
        <taxon>Bacteroidota</taxon>
        <taxon>Bacteroidia</taxon>
        <taxon>Bacteroidales</taxon>
        <taxon>Prevotellaceae</taxon>
        <taxon>Marseilla</taxon>
    </lineage>
</organism>
<evidence type="ECO:0000256" key="4">
    <source>
        <dbReference type="ARBA" id="ARBA00022679"/>
    </source>
</evidence>
<comment type="cofactor">
    <cofactor evidence="1">
        <name>Mg(2+)</name>
        <dbReference type="ChEBI" id="CHEBI:18420"/>
    </cofactor>
</comment>
<evidence type="ECO:0000256" key="8">
    <source>
        <dbReference type="ARBA" id="ARBA00049336"/>
    </source>
</evidence>
<dbReference type="GO" id="GO:0008879">
    <property type="term" value="F:glucose-1-phosphate thymidylyltransferase activity"/>
    <property type="evidence" value="ECO:0007669"/>
    <property type="project" value="UniProtKB-EC"/>
</dbReference>
<evidence type="ECO:0000256" key="2">
    <source>
        <dbReference type="ARBA" id="ARBA00010480"/>
    </source>
</evidence>
<evidence type="ECO:0000259" key="10">
    <source>
        <dbReference type="Pfam" id="PF00483"/>
    </source>
</evidence>
<dbReference type="FunFam" id="3.90.550.10:FF:000023">
    <property type="entry name" value="Glucose-1-phosphate thymidylyltransferase"/>
    <property type="match status" value="1"/>
</dbReference>
<dbReference type="Proteomes" id="UP000764045">
    <property type="component" value="Unassembled WGS sequence"/>
</dbReference>
<dbReference type="InterPro" id="IPR029044">
    <property type="entry name" value="Nucleotide-diphossugar_trans"/>
</dbReference>
<dbReference type="EC" id="2.7.7.24" evidence="3 9"/>
<evidence type="ECO:0000256" key="7">
    <source>
        <dbReference type="ARBA" id="ARBA00022842"/>
    </source>
</evidence>
<reference evidence="11 12" key="1">
    <citation type="journal article" date="2021" name="Sci. Rep.">
        <title>The distribution of antibiotic resistance genes in chicken gut microbiota commensals.</title>
        <authorList>
            <person name="Juricova H."/>
            <person name="Matiasovicova J."/>
            <person name="Kubasova T."/>
            <person name="Cejkova D."/>
            <person name="Rychlik I."/>
        </authorList>
    </citation>
    <scope>NUCLEOTIDE SEQUENCE [LARGE SCALE GENOMIC DNA]</scope>
    <source>
        <strain evidence="11 12">An819</strain>
    </source>
</reference>
<dbReference type="PANTHER" id="PTHR43532">
    <property type="entry name" value="GLUCOSE-1-PHOSPHATE THYMIDYLYLTRANSFERASE"/>
    <property type="match status" value="1"/>
</dbReference>
<gene>
    <name evidence="11" type="primary">rfbA</name>
    <name evidence="11" type="ORF">H6B30_05505</name>
</gene>
<comment type="similarity">
    <text evidence="2 9">Belongs to the glucose-1-phosphate thymidylyltransferase family.</text>
</comment>